<feature type="region of interest" description="Disordered" evidence="1">
    <location>
        <begin position="22"/>
        <end position="73"/>
    </location>
</feature>
<dbReference type="RefSeq" id="YP_006987814.1">
    <property type="nucleotide sequence ID" value="NC_019403.1"/>
</dbReference>
<reference evidence="3" key="1">
    <citation type="submission" date="2011-11" db="EMBL/GenBank/DDBJ databases">
        <authorList>
            <person name="Chibeu A."/>
            <person name="Kropinski A.M."/>
        </authorList>
    </citation>
    <scope>NUCLEOTIDE SEQUENCE [LARGE SCALE GENOMIC DNA]</scope>
</reference>
<dbReference type="OrthoDB" id="28612at10239"/>
<dbReference type="Proteomes" id="UP000009213">
    <property type="component" value="Segment"/>
</dbReference>
<dbReference type="EMBL" id="JN986844">
    <property type="protein sequence ID" value="AFH19877.1"/>
    <property type="molecule type" value="Genomic_DNA"/>
</dbReference>
<sequence>MNKVLEVVAGLIGLLLAAKKKKEDKEAQSEANRASDNPADWFADHFRVSDGVTRESKGKAAEADADGSLRGRR</sequence>
<evidence type="ECO:0000256" key="1">
    <source>
        <dbReference type="SAM" id="MobiDB-lite"/>
    </source>
</evidence>
<evidence type="ECO:0000313" key="2">
    <source>
        <dbReference type="EMBL" id="AFH19877.1"/>
    </source>
</evidence>
<protein>
    <submittedName>
        <fullName evidence="2">Uncharacterized protein</fullName>
    </submittedName>
</protein>
<accession>K4FBR3</accession>
<organism evidence="2 3">
    <name type="scientific">Escherichia phage vB_EcoP_ACG-C91</name>
    <dbReference type="NCBI Taxonomy" id="1141139"/>
    <lineage>
        <taxon>Viruses</taxon>
        <taxon>Duplodnaviria</taxon>
        <taxon>Heunggongvirae</taxon>
        <taxon>Uroviricota</taxon>
        <taxon>Caudoviricetes</taxon>
        <taxon>Autographivirales</taxon>
        <taxon>Autosignataviridae</taxon>
        <taxon>Molineuxvirinae</taxon>
        <taxon>Vectrevirus</taxon>
        <taxon>Vectrevirus ACGC91</taxon>
    </lineage>
</organism>
<feature type="compositionally biased region" description="Basic and acidic residues" evidence="1">
    <location>
        <begin position="42"/>
        <end position="62"/>
    </location>
</feature>
<gene>
    <name evidence="2" type="ORF">ACG-C91_0051</name>
</gene>
<dbReference type="GeneID" id="13994479"/>
<name>K4FBR3_9CAUD</name>
<evidence type="ECO:0000313" key="3">
    <source>
        <dbReference type="Proteomes" id="UP000009213"/>
    </source>
</evidence>
<proteinExistence type="predicted"/>
<keyword evidence="3" id="KW-1185">Reference proteome</keyword>
<dbReference type="KEGG" id="vg:13994479"/>